<evidence type="ECO:0000313" key="2">
    <source>
        <dbReference type="Proteomes" id="UP000000752"/>
    </source>
</evidence>
<name>O57879_PYRHO</name>
<protein>
    <submittedName>
        <fullName evidence="1">Uncharacterized protein</fullName>
    </submittedName>
</protein>
<evidence type="ECO:0000313" key="1">
    <source>
        <dbReference type="EMBL" id="BAA29208.1"/>
    </source>
</evidence>
<dbReference type="KEGG" id="pho:PH0139"/>
<dbReference type="STRING" id="70601.gene:9377047"/>
<dbReference type="EnsemblBacteria" id="BAA29208">
    <property type="protein sequence ID" value="BAA29208"/>
    <property type="gene ID" value="BAA29208"/>
</dbReference>
<gene>
    <name evidence="1" type="ordered locus">PH0139</name>
</gene>
<proteinExistence type="predicted"/>
<dbReference type="EMBL" id="BA000001">
    <property type="protein sequence ID" value="BAA29208.1"/>
    <property type="molecule type" value="Genomic_DNA"/>
</dbReference>
<reference evidence="1 2" key="1">
    <citation type="journal article" date="1998" name="DNA Res.">
        <title>Complete sequence and gene organization of the genome of a hyper-thermophilic archaebacterium, Pyrococcus horikoshii OT3.</title>
        <authorList>
            <person name="Kawarabayasi Y."/>
            <person name="Sawada M."/>
            <person name="Horikawa H."/>
            <person name="Haikawa Y."/>
            <person name="Hino Y."/>
            <person name="Yamamoto S."/>
            <person name="Sekine M."/>
            <person name="Baba S."/>
            <person name="Kosugi H."/>
            <person name="Hosoyama A."/>
            <person name="Nagai Y."/>
            <person name="Sakai M."/>
            <person name="Ogura K."/>
            <person name="Otuka R."/>
            <person name="Nakazawa H."/>
            <person name="Takamiya M."/>
            <person name="Ohfuku Y."/>
            <person name="Funahashi T."/>
            <person name="Tanaka T."/>
            <person name="Kudoh Y."/>
            <person name="Yamazaki J."/>
            <person name="Kushida N."/>
            <person name="Oguchi A."/>
            <person name="Aoki K."/>
            <person name="Nakamura Y."/>
            <person name="Robb T.F."/>
            <person name="Horikoshi K."/>
            <person name="Masuchi Y."/>
            <person name="Shizuya H."/>
            <person name="Kikuchi H."/>
        </authorList>
    </citation>
    <scope>NUCLEOTIDE SEQUENCE [LARGE SCALE GENOMIC DNA]</scope>
    <source>
        <strain evidence="2">ATCC 700860 / DSM 12428 / JCM 9974 / NBRC 100139 / OT-3</strain>
    </source>
</reference>
<accession>O57879</accession>
<organism evidence="1 2">
    <name type="scientific">Pyrococcus horikoshii (strain ATCC 700860 / DSM 12428 / JCM 9974 / NBRC 100139 / OT-3)</name>
    <dbReference type="NCBI Taxonomy" id="70601"/>
    <lineage>
        <taxon>Archaea</taxon>
        <taxon>Methanobacteriati</taxon>
        <taxon>Methanobacteriota</taxon>
        <taxon>Thermococci</taxon>
        <taxon>Thermococcales</taxon>
        <taxon>Thermococcaceae</taxon>
        <taxon>Pyrococcus</taxon>
    </lineage>
</organism>
<dbReference type="Proteomes" id="UP000000752">
    <property type="component" value="Chromosome"/>
</dbReference>
<dbReference type="PIR" id="A71235">
    <property type="entry name" value="A71235"/>
</dbReference>
<sequence length="104" mass="11102">MLECFSHHARKNFNTSSGIFPSTASFIDSSIISTPLSKSSWGMLSGGAILRTLPCFPNVIIINPFSQALQDIFCARLLSGSLVPSFTMSTPISNPLPLTSPIIG</sequence>
<keyword evidence="2" id="KW-1185">Reference proteome</keyword>
<dbReference type="AlphaFoldDB" id="O57879"/>